<gene>
    <name evidence="3" type="primary">SSCI22630.1</name>
</gene>
<feature type="compositionally biased region" description="Low complexity" evidence="1">
    <location>
        <begin position="403"/>
        <end position="433"/>
    </location>
</feature>
<dbReference type="EMBL" id="CCFA01001181">
    <property type="protein sequence ID" value="CDR99509.1"/>
    <property type="molecule type" value="Genomic_DNA"/>
</dbReference>
<organism evidence="3 4">
    <name type="scientific">Sporisorium scitamineum</name>
    <dbReference type="NCBI Taxonomy" id="49012"/>
    <lineage>
        <taxon>Eukaryota</taxon>
        <taxon>Fungi</taxon>
        <taxon>Dikarya</taxon>
        <taxon>Basidiomycota</taxon>
        <taxon>Ustilaginomycotina</taxon>
        <taxon>Ustilaginomycetes</taxon>
        <taxon>Ustilaginales</taxon>
        <taxon>Ustilaginaceae</taxon>
        <taxon>Sporisorium</taxon>
    </lineage>
</organism>
<reference evidence="4" key="1">
    <citation type="submission" date="2014-06" db="EMBL/GenBank/DDBJ databases">
        <authorList>
            <person name="Berkman P.J."/>
        </authorList>
    </citation>
    <scope>NUCLEOTIDE SEQUENCE [LARGE SCALE GENOMIC DNA]</scope>
</reference>
<feature type="domain" description="SAP" evidence="2">
    <location>
        <begin position="12"/>
        <end position="46"/>
    </location>
</feature>
<feature type="compositionally biased region" description="Polar residues" evidence="1">
    <location>
        <begin position="538"/>
        <end position="566"/>
    </location>
</feature>
<name>A0A0F7RWN7_9BASI</name>
<dbReference type="AlphaFoldDB" id="A0A0F7RWN7"/>
<protein>
    <recommendedName>
        <fullName evidence="2">SAP domain-containing protein</fullName>
    </recommendedName>
</protein>
<evidence type="ECO:0000313" key="4">
    <source>
        <dbReference type="Proteomes" id="UP000242770"/>
    </source>
</evidence>
<feature type="compositionally biased region" description="Polar residues" evidence="1">
    <location>
        <begin position="72"/>
        <end position="86"/>
    </location>
</feature>
<proteinExistence type="predicted"/>
<sequence>MNANMLLSPDALHRLKRKQLANLCRRFGIKAVGKNADLIQRLQQYAASNIPADSPTKGNVAILRHVKRPRQSDSSQESTGDDQQTINDDDRPTMPYPPLTPCTRQKRVSDLVQAIEQVKQESDEMDTDDGDDDRDVLDSQRNTIAFPTSSPAPPRPLLPPLPAEEEAQFTAPLRIIKALPSSTRIASPLSTATILEMATRPVPESSTSDLYPDLSALPLPQGVSSENLASSSTLPSITSRQFSAAAASVLAEMNARLSAAGRSVTSGSLATMSSMGNGTWTNLAASASSQGMSKSRSGRYEIHHEKQFNKMDSIVNHYAARRVGGASADATSKSSQTNDSASSTSAAPAATRMTTSTSTTRRPRVDASTSTRGLSTIAHSTSTRKLRLPRRPLPIPPISQAKLPPTLSTKSASTSAKIPSRQPSTATTSTTTNPPHPKRLRLALTEDQDTLQNTVLEIPPEKKSVMIRVTRPEREGLPYKTVIKATKGTFVGGGSSSSKKVAASSQSHKREAAFAKQHQQQAVMNKFTGIATESSSVRKPSAAISTMSGATTQTASTEASKGSGVSSRFGGSIRSSVSQGLGRAEAARQARLKEIKTRAKAALAGFGSQRIVSAASTATTNDSASLTTRKAVPTTPFSPSVMKPTIASLNRSAAVNNTSASLPILSTINPHRPLSLALDGLPAVTGALLQRAATVHAGVNRTPTLHPCLTPRSSSLHHLRRVLRKQQKQAHLEQERVTAAENIAPLHVAAGSGCDGGPTGWTESGIGGY</sequence>
<feature type="compositionally biased region" description="Polar residues" evidence="1">
    <location>
        <begin position="367"/>
        <end position="381"/>
    </location>
</feature>
<evidence type="ECO:0000256" key="1">
    <source>
        <dbReference type="SAM" id="MobiDB-lite"/>
    </source>
</evidence>
<accession>A0A0F7RWN7</accession>
<dbReference type="InterPro" id="IPR003034">
    <property type="entry name" value="SAP_dom"/>
</dbReference>
<feature type="region of interest" description="Disordered" evidence="1">
    <location>
        <begin position="66"/>
        <end position="107"/>
    </location>
</feature>
<keyword evidence="4" id="KW-1185">Reference proteome</keyword>
<dbReference type="STRING" id="49012.A0A0F7RWN7"/>
<evidence type="ECO:0000313" key="3">
    <source>
        <dbReference type="EMBL" id="CDR99509.1"/>
    </source>
</evidence>
<dbReference type="Proteomes" id="UP000242770">
    <property type="component" value="Unassembled WGS sequence"/>
</dbReference>
<feature type="region of interest" description="Disordered" evidence="1">
    <location>
        <begin position="326"/>
        <end position="438"/>
    </location>
</feature>
<feature type="compositionally biased region" description="Low complexity" evidence="1">
    <location>
        <begin position="331"/>
        <end position="360"/>
    </location>
</feature>
<feature type="region of interest" description="Disordered" evidence="1">
    <location>
        <begin position="538"/>
        <end position="582"/>
    </location>
</feature>
<dbReference type="PROSITE" id="PS50800">
    <property type="entry name" value="SAP"/>
    <property type="match status" value="1"/>
</dbReference>
<evidence type="ECO:0000259" key="2">
    <source>
        <dbReference type="PROSITE" id="PS50800"/>
    </source>
</evidence>